<dbReference type="eggNOG" id="COG3064">
    <property type="taxonomic scope" value="Bacteria"/>
</dbReference>
<keyword evidence="3" id="KW-1185">Reference proteome</keyword>
<evidence type="ECO:0000256" key="1">
    <source>
        <dbReference type="SAM" id="MobiDB-lite"/>
    </source>
</evidence>
<gene>
    <name evidence="2" type="ordered locus">Dbac_1657</name>
</gene>
<dbReference type="STRING" id="525897.Dbac_1657"/>
<accession>C7LVJ3</accession>
<feature type="compositionally biased region" description="Low complexity" evidence="1">
    <location>
        <begin position="407"/>
        <end position="423"/>
    </location>
</feature>
<evidence type="ECO:0000313" key="3">
    <source>
        <dbReference type="Proteomes" id="UP000002216"/>
    </source>
</evidence>
<dbReference type="Proteomes" id="UP000002216">
    <property type="component" value="Chromosome"/>
</dbReference>
<dbReference type="AlphaFoldDB" id="C7LVJ3"/>
<organism evidence="2 3">
    <name type="scientific">Desulfomicrobium baculatum (strain DSM 4028 / VKM B-1378 / X)</name>
    <name type="common">Desulfovibrio baculatus</name>
    <dbReference type="NCBI Taxonomy" id="525897"/>
    <lineage>
        <taxon>Bacteria</taxon>
        <taxon>Pseudomonadati</taxon>
        <taxon>Thermodesulfobacteriota</taxon>
        <taxon>Desulfovibrionia</taxon>
        <taxon>Desulfovibrionales</taxon>
        <taxon>Desulfomicrobiaceae</taxon>
        <taxon>Desulfomicrobium</taxon>
    </lineage>
</organism>
<feature type="compositionally biased region" description="Basic and acidic residues" evidence="1">
    <location>
        <begin position="318"/>
        <end position="346"/>
    </location>
</feature>
<feature type="compositionally biased region" description="Basic and acidic residues" evidence="1">
    <location>
        <begin position="378"/>
        <end position="396"/>
    </location>
</feature>
<dbReference type="OrthoDB" id="7847277at2"/>
<feature type="compositionally biased region" description="Low complexity" evidence="1">
    <location>
        <begin position="530"/>
        <end position="542"/>
    </location>
</feature>
<dbReference type="KEGG" id="dba:Dbac_1657"/>
<feature type="region of interest" description="Disordered" evidence="1">
    <location>
        <begin position="318"/>
        <end position="577"/>
    </location>
</feature>
<dbReference type="HOGENOM" id="CLU_287550_0_0_7"/>
<feature type="region of interest" description="Disordered" evidence="1">
    <location>
        <begin position="116"/>
        <end position="142"/>
    </location>
</feature>
<dbReference type="EMBL" id="CP001629">
    <property type="protein sequence ID" value="ACU89749.1"/>
    <property type="molecule type" value="Genomic_DNA"/>
</dbReference>
<protein>
    <submittedName>
        <fullName evidence="2">Uncharacterized protein</fullName>
    </submittedName>
</protein>
<evidence type="ECO:0000313" key="2">
    <source>
        <dbReference type="EMBL" id="ACU89749.1"/>
    </source>
</evidence>
<proteinExistence type="predicted"/>
<sequence>MSEAFMNHGRAARFALACLVAAMCLFWGAGAFGHDLESLRSLQKKELDAIEAKYSEKARQVAGNPDGTVNVESEAYRKVEAEYKQQMEKARGKYAKYDPRLPELKRIQKDYDGLIENSGSGATETDAKTVPASKADVKTKDLKPPKDVRADLDLTAKTDEAAKKLVDEWRKNGDYTITYDPKTGKYVSKIHDATIWEPATPERQKARQADADAFVTPGGKKAVGVTGPEAMTDPLGYALDNKQKFQHAREVKDMKTMGKSLSKAAENVGHASPVSRQADALRNYKSPSEVGITRLGESKEVQEQKLKDWTNKAEADLEVAEHKAQQRSEELQEARRNMAEKVEKTAKGNADQNWKDQLGDEPGQSKKSKGGGTDDTAEQVKKRADYIDEANAEAKKRVQGADGQPPKSDAAGKGTADADGSTAKGDADPAAKSVTDVDGDAGAKKTTSADSDATGKGTADADGSTAKGDADPAAKPATDVDGDAGPKKTASADPAATGKGTADADGLTAKGDADPAAKSVTDVDGDAGSKKAASADSEASAGRTKGGDADMQAKSRRPVTDVDTPATPGVPKGDGIAQKGMNAADKADMIIQTIEIGTTVVEGIKEGDAAKAASPILGQDTSERARMKNAYEWAELEGKALDAKDQEVAAELEAKLRRMGATQAEAREARNRYERGDRLGFHENVARIKEKGIKDDGQRALDAGGALQEEDGAKERLKEGARQTGKYVDGFYGGIVEKTENAMAQRKALGAEQDRTQSGIQDDVDNQVVKKMMRMGVPYEEARRAVDLKRSGDSSEFNGIAQRLKQAGVVDPETGTSGLDATGRTDSYEAGDYWKEIRNNAWEMVENKGKTVLRPLDMVYEWYEENNLEKMRNNERAAKFYQVLRGNGVPKDEALEAARAFAEDENSDKVREVYLKYVAGRKGGKAPVKEVAVKHKSLVEYLKSLNHKKMENVFEHLGVAPSQEFLNCLCRSAGYGSPGTAQIYHPDTIGDYNPKYSCNKPGDPCVVSGFGCMRYPLPSDSGIWETCLAANRMNMEKGDDGKVVPDSGQRIDDVLMEKIRDRNRGKTAAAQ</sequence>
<reference evidence="2 3" key="1">
    <citation type="journal article" date="2009" name="Stand. Genomic Sci.">
        <title>Complete genome sequence of Desulfomicrobium baculatum type strain (X).</title>
        <authorList>
            <person name="Copeland A."/>
            <person name="Spring S."/>
            <person name="Goker M."/>
            <person name="Schneider S."/>
            <person name="Lapidus A."/>
            <person name="Del Rio T.G."/>
            <person name="Tice H."/>
            <person name="Cheng J.F."/>
            <person name="Chen F."/>
            <person name="Nolan M."/>
            <person name="Bruce D."/>
            <person name="Goodwin L."/>
            <person name="Pitluck S."/>
            <person name="Ivanova N."/>
            <person name="Mavrommatis K."/>
            <person name="Ovchinnikova G."/>
            <person name="Pati A."/>
            <person name="Chen A."/>
            <person name="Palaniappan K."/>
            <person name="Land M."/>
            <person name="Hauser L."/>
            <person name="Chang Y.J."/>
            <person name="Jeffries C.C."/>
            <person name="Meincke L."/>
            <person name="Sims D."/>
            <person name="Brettin T."/>
            <person name="Detter J.C."/>
            <person name="Han C."/>
            <person name="Chain P."/>
            <person name="Bristow J."/>
            <person name="Eisen J.A."/>
            <person name="Markowitz V."/>
            <person name="Hugenholtz P."/>
            <person name="Kyrpides N.C."/>
            <person name="Klenk H.P."/>
            <person name="Lucas S."/>
        </authorList>
    </citation>
    <scope>NUCLEOTIDE SEQUENCE [LARGE SCALE GENOMIC DNA]</scope>
    <source>
        <strain evidence="3">DSM 4028 / VKM B-1378 / X</strain>
    </source>
</reference>
<feature type="compositionally biased region" description="Low complexity" evidence="1">
    <location>
        <begin position="465"/>
        <end position="477"/>
    </location>
</feature>
<feature type="region of interest" description="Disordered" evidence="1">
    <location>
        <begin position="265"/>
        <end position="285"/>
    </location>
</feature>
<dbReference type="RefSeq" id="WP_015773840.1">
    <property type="nucleotide sequence ID" value="NC_013173.1"/>
</dbReference>
<feature type="compositionally biased region" description="Low complexity" evidence="1">
    <location>
        <begin position="492"/>
        <end position="509"/>
    </location>
</feature>
<name>C7LVJ3_DESBD</name>